<keyword evidence="2" id="KW-1185">Reference proteome</keyword>
<organism evidence="1 2">
    <name type="scientific">Methylocella tundrae</name>
    <dbReference type="NCBI Taxonomy" id="227605"/>
    <lineage>
        <taxon>Bacteria</taxon>
        <taxon>Pseudomonadati</taxon>
        <taxon>Pseudomonadota</taxon>
        <taxon>Alphaproteobacteria</taxon>
        <taxon>Hyphomicrobiales</taxon>
        <taxon>Beijerinckiaceae</taxon>
        <taxon>Methylocella</taxon>
    </lineage>
</organism>
<dbReference type="EMBL" id="CABFMQ020000083">
    <property type="protein sequence ID" value="VTZ50569.1"/>
    <property type="molecule type" value="Genomic_DNA"/>
</dbReference>
<accession>A0A8B6M6A6</accession>
<dbReference type="Proteomes" id="UP000485880">
    <property type="component" value="Unassembled WGS sequence"/>
</dbReference>
<comment type="caution">
    <text evidence="1">The sequence shown here is derived from an EMBL/GenBank/DDBJ whole genome shotgun (WGS) entry which is preliminary data.</text>
</comment>
<gene>
    <name evidence="1" type="ORF">MPC4_260006</name>
</gene>
<evidence type="ECO:0000313" key="1">
    <source>
        <dbReference type="EMBL" id="VTZ50569.1"/>
    </source>
</evidence>
<sequence length="51" mass="5527">MPVLQRKQFEIGGSLSKLRWRHNATLLRVVQGGVPGSACSATSDREFSSAP</sequence>
<proteinExistence type="predicted"/>
<dbReference type="AlphaFoldDB" id="A0A8B6M6A6"/>
<reference evidence="1 2" key="1">
    <citation type="submission" date="2019-05" db="EMBL/GenBank/DDBJ databases">
        <authorList>
            <person name="Farhan Ul Haque M."/>
        </authorList>
    </citation>
    <scope>NUCLEOTIDE SEQUENCE [LARGE SCALE GENOMIC DNA]</scope>
    <source>
        <strain evidence="1">2</strain>
    </source>
</reference>
<name>A0A8B6M6A6_METTU</name>
<evidence type="ECO:0000313" key="2">
    <source>
        <dbReference type="Proteomes" id="UP000485880"/>
    </source>
</evidence>
<protein>
    <submittedName>
        <fullName evidence="1">Uncharacterized protein</fullName>
    </submittedName>
</protein>